<dbReference type="EMBL" id="FUXC01000012">
    <property type="protein sequence ID" value="SJZ99969.1"/>
    <property type="molecule type" value="Genomic_DNA"/>
</dbReference>
<accession>A0A1T4Q8B6</accession>
<dbReference type="STRING" id="225004.SAMN02745152_01881"/>
<keyword evidence="4 8" id="KW-0732">Signal</keyword>
<protein>
    <submittedName>
        <fullName evidence="9">Putative aldouronate transport system substrate-binding protein</fullName>
    </submittedName>
</protein>
<dbReference type="GeneID" id="303368110"/>
<reference evidence="9 10" key="1">
    <citation type="submission" date="2017-02" db="EMBL/GenBank/DDBJ databases">
        <authorList>
            <person name="Peterson S.W."/>
        </authorList>
    </citation>
    <scope>NUCLEOTIDE SEQUENCE [LARGE SCALE GENOMIC DNA]</scope>
    <source>
        <strain evidence="9 10">ATCC BAA-909</strain>
    </source>
</reference>
<keyword evidence="5" id="KW-0472">Membrane</keyword>
<evidence type="ECO:0000256" key="5">
    <source>
        <dbReference type="ARBA" id="ARBA00023136"/>
    </source>
</evidence>
<dbReference type="InterPro" id="IPR006059">
    <property type="entry name" value="SBP"/>
</dbReference>
<evidence type="ECO:0000256" key="7">
    <source>
        <dbReference type="ARBA" id="ARBA00023288"/>
    </source>
</evidence>
<organism evidence="9 10">
    <name type="scientific">Treponema berlinense</name>
    <dbReference type="NCBI Taxonomy" id="225004"/>
    <lineage>
        <taxon>Bacteria</taxon>
        <taxon>Pseudomonadati</taxon>
        <taxon>Spirochaetota</taxon>
        <taxon>Spirochaetia</taxon>
        <taxon>Spirochaetales</taxon>
        <taxon>Treponemataceae</taxon>
        <taxon>Treponema</taxon>
    </lineage>
</organism>
<dbReference type="Gene3D" id="3.40.190.10">
    <property type="entry name" value="Periplasmic binding protein-like II"/>
    <property type="match status" value="2"/>
</dbReference>
<evidence type="ECO:0000256" key="1">
    <source>
        <dbReference type="ARBA" id="ARBA00004418"/>
    </source>
</evidence>
<feature type="signal peptide" evidence="8">
    <location>
        <begin position="1"/>
        <end position="23"/>
    </location>
</feature>
<comment type="subcellular location">
    <subcellularLocation>
        <location evidence="1">Periplasm</location>
    </subcellularLocation>
</comment>
<dbReference type="PANTHER" id="PTHR43649">
    <property type="entry name" value="ARABINOSE-BINDING PROTEIN-RELATED"/>
    <property type="match status" value="1"/>
</dbReference>
<sequence length="539" mass="60218">MKNFFKNLALIALVLTVASPVFAAKKWKANKDGTVDIELWYGAAVTEAGPPPADWVAYKIIKEKLGINLVITALPSNESDQDTKINAAGAANSLPDLFMVSDNCFQILTKQKLLAPVDDMFAMMPNRTAKLYDKDARKHSTVNGVCYGLDQPGTIVRNEGILIRKDWLDKLGLKVPKTTDEFFEVMKAFTFKDPDGNGKNDTYGLGAYIELKPMCEGLGARFDPWFGAFGVAGTWSMSKDGAGLNINKPEYYDALEFLKKIIDAKVIDPNWTAYKKDDYRASWKQGKFGIFREQNAAAFAESNYAPFDQNFPKGDLIIVDPPVGPKGKSAAGVYDQAYRRYCVAKSNADQTIKNWKDVDGTKKTITKKQMIARLLEWMSSDEGYYLLGYGVEGVNYVLDPKTGAPTKDGIPDKNLAFSKPKMQPLTQLRNMVYYNSDAELISRYPTYTTAVSKKQLSSLKALREMQSKPWTPVIGASLLPLPDADLQRFYEQGVVEFMTGKRQLTKANWDAWLAEFNNMGGKAWEQAGIAKMKEMNLLY</sequence>
<comment type="similarity">
    <text evidence="2">Belongs to the bacterial solute-binding protein 1 family.</text>
</comment>
<dbReference type="Pfam" id="PF13416">
    <property type="entry name" value="SBP_bac_8"/>
    <property type="match status" value="1"/>
</dbReference>
<evidence type="ECO:0000256" key="2">
    <source>
        <dbReference type="ARBA" id="ARBA00008520"/>
    </source>
</evidence>
<keyword evidence="3" id="KW-1003">Cell membrane</keyword>
<evidence type="ECO:0000256" key="6">
    <source>
        <dbReference type="ARBA" id="ARBA00023139"/>
    </source>
</evidence>
<proteinExistence type="inferred from homology"/>
<dbReference type="AlphaFoldDB" id="A0A1T4Q8B6"/>
<dbReference type="PANTHER" id="PTHR43649:SF33">
    <property type="entry name" value="POLYGALACTURONAN_RHAMNOGALACTURONAN-BINDING PROTEIN YTCQ"/>
    <property type="match status" value="1"/>
</dbReference>
<name>A0A1T4Q8B6_9SPIR</name>
<gene>
    <name evidence="9" type="ORF">SAMN02745152_01881</name>
</gene>
<feature type="chain" id="PRO_5012278551" evidence="8">
    <location>
        <begin position="24"/>
        <end position="539"/>
    </location>
</feature>
<evidence type="ECO:0000256" key="8">
    <source>
        <dbReference type="SAM" id="SignalP"/>
    </source>
</evidence>
<dbReference type="RefSeq" id="WP_078931617.1">
    <property type="nucleotide sequence ID" value="NZ_CAMFAQ010000009.1"/>
</dbReference>
<dbReference type="InterPro" id="IPR050490">
    <property type="entry name" value="Bact_solute-bd_prot1"/>
</dbReference>
<dbReference type="SUPFAM" id="SSF53850">
    <property type="entry name" value="Periplasmic binding protein-like II"/>
    <property type="match status" value="1"/>
</dbReference>
<dbReference type="OrthoDB" id="9787283at2"/>
<evidence type="ECO:0000313" key="10">
    <source>
        <dbReference type="Proteomes" id="UP000190395"/>
    </source>
</evidence>
<keyword evidence="7" id="KW-0449">Lipoprotein</keyword>
<evidence type="ECO:0000256" key="4">
    <source>
        <dbReference type="ARBA" id="ARBA00022729"/>
    </source>
</evidence>
<evidence type="ECO:0000313" key="9">
    <source>
        <dbReference type="EMBL" id="SJZ99969.1"/>
    </source>
</evidence>
<dbReference type="Proteomes" id="UP000190395">
    <property type="component" value="Unassembled WGS sequence"/>
</dbReference>
<evidence type="ECO:0000256" key="3">
    <source>
        <dbReference type="ARBA" id="ARBA00022475"/>
    </source>
</evidence>
<keyword evidence="10" id="KW-1185">Reference proteome</keyword>
<keyword evidence="6" id="KW-0564">Palmitate</keyword>